<dbReference type="SUPFAM" id="SSF53067">
    <property type="entry name" value="Actin-like ATPase domain"/>
    <property type="match status" value="1"/>
</dbReference>
<dbReference type="EMBL" id="AVFL01000003">
    <property type="protein sequence ID" value="EWY41836.1"/>
    <property type="molecule type" value="Genomic_DNA"/>
</dbReference>
<dbReference type="InterPro" id="IPR043129">
    <property type="entry name" value="ATPase_NBD"/>
</dbReference>
<comment type="similarity">
    <text evidence="1">Belongs to the ROK (NagC/XylR) family.</text>
</comment>
<dbReference type="InterPro" id="IPR036388">
    <property type="entry name" value="WH-like_DNA-bd_sf"/>
</dbReference>
<evidence type="ECO:0000256" key="1">
    <source>
        <dbReference type="ARBA" id="ARBA00006479"/>
    </source>
</evidence>
<dbReference type="STRING" id="1385369.N825_23985"/>
<dbReference type="Gene3D" id="1.10.10.10">
    <property type="entry name" value="Winged helix-like DNA-binding domain superfamily/Winged helix DNA-binding domain"/>
    <property type="match status" value="1"/>
</dbReference>
<dbReference type="InterPro" id="IPR000835">
    <property type="entry name" value="HTH_MarR-typ"/>
</dbReference>
<dbReference type="PANTHER" id="PTHR18964:SF149">
    <property type="entry name" value="BIFUNCTIONAL UDP-N-ACETYLGLUCOSAMINE 2-EPIMERASE_N-ACETYLMANNOSAMINE KINASE"/>
    <property type="match status" value="1"/>
</dbReference>
<keyword evidence="4" id="KW-1185">Reference proteome</keyword>
<gene>
    <name evidence="3" type="ORF">N825_23985</name>
</gene>
<dbReference type="PANTHER" id="PTHR18964">
    <property type="entry name" value="ROK (REPRESSOR, ORF, KINASE) FAMILY"/>
    <property type="match status" value="1"/>
</dbReference>
<dbReference type="GO" id="GO:0003700">
    <property type="term" value="F:DNA-binding transcription factor activity"/>
    <property type="evidence" value="ECO:0007669"/>
    <property type="project" value="InterPro"/>
</dbReference>
<dbReference type="RefSeq" id="WP_037448114.1">
    <property type="nucleotide sequence ID" value="NZ_AVFL01000003.1"/>
</dbReference>
<dbReference type="Pfam" id="PF12802">
    <property type="entry name" value="MarR_2"/>
    <property type="match status" value="1"/>
</dbReference>
<dbReference type="Proteomes" id="UP000019486">
    <property type="component" value="Unassembled WGS sequence"/>
</dbReference>
<dbReference type="AlphaFoldDB" id="W9HAR8"/>
<comment type="caution">
    <text evidence="3">The sequence shown here is derived from an EMBL/GenBank/DDBJ whole genome shotgun (WGS) entry which is preliminary data.</text>
</comment>
<accession>W9HAR8</accession>
<feature type="domain" description="HTH marR-type" evidence="2">
    <location>
        <begin position="13"/>
        <end position="55"/>
    </location>
</feature>
<proteinExistence type="inferred from homology"/>
<dbReference type="InterPro" id="IPR036390">
    <property type="entry name" value="WH_DNA-bd_sf"/>
</dbReference>
<evidence type="ECO:0000313" key="4">
    <source>
        <dbReference type="Proteomes" id="UP000019486"/>
    </source>
</evidence>
<sequence length="379" mass="40057">MIVTPSRLKRINTSRVLSEIHNSPGISRRELSRRLNSTDASLSRLTRDLITRGLVMERDASTRPMGRGRPNVGLFLNPTGLHVLCMVLSRYEQRLSVVDLGGSRIFESDLGTLSDTSLDWIGERIARLGARPELGFQRISGISLIASPDVEFPGPWTAGKLNDFAVGLSGRLGAAVASRGLAEALHIAEIRNLRETPPAPTVLVHAGFALEASMVPAGGNSPTEVIGGDLNDAPVSSFEDTGRRWVRLEEIASAGAILRRLGHVKQHGPVGETGLGLGVPHAIRQANSGDPRAVAAFRDAGEALGGAIAALVMMLRPARVLLAGPLASAAPFLNGFRDLLGRDGGAVIARSTLSDLQAAEAIGLEHFAFAAIPEEAESP</sequence>
<dbReference type="InterPro" id="IPR000600">
    <property type="entry name" value="ROK"/>
</dbReference>
<evidence type="ECO:0000313" key="3">
    <source>
        <dbReference type="EMBL" id="EWY41836.1"/>
    </source>
</evidence>
<organism evidence="3 4">
    <name type="scientific">Skermanella stibiiresistens SB22</name>
    <dbReference type="NCBI Taxonomy" id="1385369"/>
    <lineage>
        <taxon>Bacteria</taxon>
        <taxon>Pseudomonadati</taxon>
        <taxon>Pseudomonadota</taxon>
        <taxon>Alphaproteobacteria</taxon>
        <taxon>Rhodospirillales</taxon>
        <taxon>Azospirillaceae</taxon>
        <taxon>Skermanella</taxon>
    </lineage>
</organism>
<reference evidence="3 4" key="1">
    <citation type="submission" date="2013-08" db="EMBL/GenBank/DDBJ databases">
        <title>The genome sequence of Skermanella stibiiresistens.</title>
        <authorList>
            <person name="Zhu W."/>
            <person name="Wang G."/>
        </authorList>
    </citation>
    <scope>NUCLEOTIDE SEQUENCE [LARGE SCALE GENOMIC DNA]</scope>
    <source>
        <strain evidence="3 4">SB22</strain>
    </source>
</reference>
<name>W9HAR8_9PROT</name>
<dbReference type="SUPFAM" id="SSF46785">
    <property type="entry name" value="Winged helix' DNA-binding domain"/>
    <property type="match status" value="1"/>
</dbReference>
<dbReference type="Gene3D" id="3.30.420.40">
    <property type="match status" value="1"/>
</dbReference>
<protein>
    <recommendedName>
        <fullName evidence="2">HTH marR-type domain-containing protein</fullName>
    </recommendedName>
</protein>
<evidence type="ECO:0000259" key="2">
    <source>
        <dbReference type="Pfam" id="PF12802"/>
    </source>
</evidence>